<dbReference type="AlphaFoldDB" id="A0A224YCC6"/>
<dbReference type="EMBL" id="GFPF01000935">
    <property type="protein sequence ID" value="MAA12081.1"/>
    <property type="molecule type" value="Transcribed_RNA"/>
</dbReference>
<protein>
    <submittedName>
        <fullName evidence="1">Evasin</fullName>
    </submittedName>
</protein>
<name>A0A224YCC6_9ACAR</name>
<sequence length="104" mass="11347">MLRSCLSYETKFFAGMTLVQTIRHVLFLLVILEVTQAYTNALVSGIESRTSGDGANDDIVSCGKNCTKGGKECPEDCFCGIYGSNIGHCYKVIENFPANAALRR</sequence>
<reference evidence="1" key="1">
    <citation type="journal article" date="2017" name="Parasit. Vectors">
        <title>Sialotranscriptomics of Rhipicephalus zambeziensis reveals intricate expression profiles of secretory proteins and suggests tight temporal transcriptional regulation during blood-feeding.</title>
        <authorList>
            <person name="de Castro M.H."/>
            <person name="de Klerk D."/>
            <person name="Pienaar R."/>
            <person name="Rees D.J.G."/>
            <person name="Mans B.J."/>
        </authorList>
    </citation>
    <scope>NUCLEOTIDE SEQUENCE</scope>
    <source>
        <tissue evidence="1">Salivary glands</tissue>
    </source>
</reference>
<evidence type="ECO:0000313" key="1">
    <source>
        <dbReference type="EMBL" id="MAA12081.1"/>
    </source>
</evidence>
<proteinExistence type="predicted"/>
<organism evidence="1">
    <name type="scientific">Rhipicephalus zambeziensis</name>
    <dbReference type="NCBI Taxonomy" id="60191"/>
    <lineage>
        <taxon>Eukaryota</taxon>
        <taxon>Metazoa</taxon>
        <taxon>Ecdysozoa</taxon>
        <taxon>Arthropoda</taxon>
        <taxon>Chelicerata</taxon>
        <taxon>Arachnida</taxon>
        <taxon>Acari</taxon>
        <taxon>Parasitiformes</taxon>
        <taxon>Ixodida</taxon>
        <taxon>Ixodoidea</taxon>
        <taxon>Ixodidae</taxon>
        <taxon>Rhipicephalinae</taxon>
        <taxon>Rhipicephalus</taxon>
        <taxon>Rhipicephalus</taxon>
    </lineage>
</organism>
<accession>A0A224YCC6</accession>